<evidence type="ECO:0000256" key="1">
    <source>
        <dbReference type="SAM" id="Phobius"/>
    </source>
</evidence>
<dbReference type="InterPro" id="IPR014867">
    <property type="entry name" value="Spore_coat_CotH_CotH2/3/7"/>
</dbReference>
<name>A0A413YIX6_9FIRM</name>
<proteinExistence type="predicted"/>
<gene>
    <name evidence="2" type="ORF">DW860_10375</name>
</gene>
<evidence type="ECO:0000313" key="2">
    <source>
        <dbReference type="EMBL" id="RHC06016.1"/>
    </source>
</evidence>
<reference evidence="2 3" key="1">
    <citation type="submission" date="2018-08" db="EMBL/GenBank/DDBJ databases">
        <title>A genome reference for cultivated species of the human gut microbiota.</title>
        <authorList>
            <person name="Zou Y."/>
            <person name="Xue W."/>
            <person name="Luo G."/>
        </authorList>
    </citation>
    <scope>NUCLEOTIDE SEQUENCE [LARGE SCALE GENOMIC DNA]</scope>
    <source>
        <strain evidence="2 3">AM37-5</strain>
    </source>
</reference>
<dbReference type="Pfam" id="PF08757">
    <property type="entry name" value="CotH"/>
    <property type="match status" value="1"/>
</dbReference>
<feature type="transmembrane region" description="Helical" evidence="1">
    <location>
        <begin position="7"/>
        <end position="28"/>
    </location>
</feature>
<accession>A0A413YIX6</accession>
<sequence>MKRIGRILLCILMITVLFGISIMGNFVVKSENKSKEKKRTAITKEEMKEWAAPDEEMLEYYDLGEFSTTIPIVYMNTKGQQILKEKAIWGNIALLDGNEEAQSIFSIPNSIYRATIKYRGASSYSKFDKKQYRVEFYKNNKDSTKKVSLAGMGANSEWVLNGPYLDKTLIRNKLVYDLARELNGWTPDTRFVELFVDGKYQGVYLAVEPVTNGESRLRLAEFGLLSGETAYVVNRDRIDTGTEEIETWGKTKGYTYNALYIRYPSKNKITEKQKEYIKNDISEFEQVLYGENFKDKRTGYQEYIDMDNWVDYFIINEFAMNYDAGNLSTYVYKELGGKLQLAAWDFNNGFDNYQWFHTETDRLYTVENSWFDRLWQDENFREHVCERYVQLRKTTLSDEHIADKIASYQEELGDAVDRNFKVWGYSFNEALLAGTTKEGTSRDIRSYEEAMKQLTDTIRERLEYLDKELGENRE</sequence>
<dbReference type="Proteomes" id="UP000284742">
    <property type="component" value="Unassembled WGS sequence"/>
</dbReference>
<organism evidence="2 3">
    <name type="scientific">Dorea formicigenerans</name>
    <dbReference type="NCBI Taxonomy" id="39486"/>
    <lineage>
        <taxon>Bacteria</taxon>
        <taxon>Bacillati</taxon>
        <taxon>Bacillota</taxon>
        <taxon>Clostridia</taxon>
        <taxon>Lachnospirales</taxon>
        <taxon>Lachnospiraceae</taxon>
        <taxon>Dorea</taxon>
    </lineage>
</organism>
<evidence type="ECO:0008006" key="4">
    <source>
        <dbReference type="Google" id="ProtNLM"/>
    </source>
</evidence>
<comment type="caution">
    <text evidence="2">The sequence shown here is derived from an EMBL/GenBank/DDBJ whole genome shotgun (WGS) entry which is preliminary data.</text>
</comment>
<dbReference type="AlphaFoldDB" id="A0A413YIX6"/>
<keyword evidence="1" id="KW-0472">Membrane</keyword>
<dbReference type="PANTHER" id="PTHR40050:SF1">
    <property type="entry name" value="INNER SPORE COAT PROTEIN H"/>
    <property type="match status" value="1"/>
</dbReference>
<dbReference type="RefSeq" id="WP_118358680.1">
    <property type="nucleotide sequence ID" value="NZ_QSHK01000007.1"/>
</dbReference>
<evidence type="ECO:0000313" key="3">
    <source>
        <dbReference type="Proteomes" id="UP000284742"/>
    </source>
</evidence>
<keyword evidence="1" id="KW-0812">Transmembrane</keyword>
<dbReference type="PANTHER" id="PTHR40050">
    <property type="entry name" value="INNER SPORE COAT PROTEIN H"/>
    <property type="match status" value="1"/>
</dbReference>
<protein>
    <recommendedName>
        <fullName evidence="4">Spore coat protein CotH</fullName>
    </recommendedName>
</protein>
<dbReference type="EMBL" id="QSHK01000007">
    <property type="protein sequence ID" value="RHC06016.1"/>
    <property type="molecule type" value="Genomic_DNA"/>
</dbReference>
<keyword evidence="1" id="KW-1133">Transmembrane helix</keyword>